<gene>
    <name evidence="5" type="ORF">PCC79_08815</name>
</gene>
<dbReference type="Proteomes" id="UP001434337">
    <property type="component" value="Chromosome"/>
</dbReference>
<name>A0ABZ3C278_9ACTN</name>
<dbReference type="CDD" id="cd07989">
    <property type="entry name" value="LPLAT_AGPAT-like"/>
    <property type="match status" value="1"/>
</dbReference>
<organism evidence="5 6">
    <name type="scientific">Propioniciclava soli</name>
    <dbReference type="NCBI Taxonomy" id="2775081"/>
    <lineage>
        <taxon>Bacteria</taxon>
        <taxon>Bacillati</taxon>
        <taxon>Actinomycetota</taxon>
        <taxon>Actinomycetes</taxon>
        <taxon>Propionibacteriales</taxon>
        <taxon>Propionibacteriaceae</taxon>
        <taxon>Propioniciclava</taxon>
    </lineage>
</organism>
<dbReference type="InterPro" id="IPR002123">
    <property type="entry name" value="Plipid/glycerol_acylTrfase"/>
</dbReference>
<dbReference type="SMART" id="SM00563">
    <property type="entry name" value="PlsC"/>
    <property type="match status" value="1"/>
</dbReference>
<evidence type="ECO:0000259" key="4">
    <source>
        <dbReference type="SMART" id="SM00563"/>
    </source>
</evidence>
<evidence type="ECO:0000313" key="5">
    <source>
        <dbReference type="EMBL" id="WZW97028.1"/>
    </source>
</evidence>
<evidence type="ECO:0000256" key="2">
    <source>
        <dbReference type="ARBA" id="ARBA00023315"/>
    </source>
</evidence>
<feature type="region of interest" description="Disordered" evidence="3">
    <location>
        <begin position="247"/>
        <end position="270"/>
    </location>
</feature>
<dbReference type="RefSeq" id="WP_342371615.1">
    <property type="nucleotide sequence ID" value="NZ_CP115965.1"/>
</dbReference>
<dbReference type="PANTHER" id="PTHR10434:SF11">
    <property type="entry name" value="1-ACYL-SN-GLYCEROL-3-PHOSPHATE ACYLTRANSFERASE"/>
    <property type="match status" value="1"/>
</dbReference>
<keyword evidence="6" id="KW-1185">Reference proteome</keyword>
<evidence type="ECO:0000256" key="3">
    <source>
        <dbReference type="SAM" id="MobiDB-lite"/>
    </source>
</evidence>
<proteinExistence type="predicted"/>
<protein>
    <submittedName>
        <fullName evidence="5">Lysophospholipid acyltransferase family protein</fullName>
    </submittedName>
</protein>
<keyword evidence="2 5" id="KW-0012">Acyltransferase</keyword>
<dbReference type="SUPFAM" id="SSF69593">
    <property type="entry name" value="Glycerol-3-phosphate (1)-acyltransferase"/>
    <property type="match status" value="1"/>
</dbReference>
<keyword evidence="1" id="KW-0808">Transferase</keyword>
<dbReference type="PANTHER" id="PTHR10434">
    <property type="entry name" value="1-ACYL-SN-GLYCEROL-3-PHOSPHATE ACYLTRANSFERASE"/>
    <property type="match status" value="1"/>
</dbReference>
<dbReference type="EMBL" id="CP115965">
    <property type="protein sequence ID" value="WZW97028.1"/>
    <property type="molecule type" value="Genomic_DNA"/>
</dbReference>
<reference evidence="5 6" key="1">
    <citation type="journal article" date="2023" name="Environ Microbiome">
        <title>A coral-associated actinobacterium mitigates coral bleaching under heat stress.</title>
        <authorList>
            <person name="Li J."/>
            <person name="Zou Y."/>
            <person name="Li Q."/>
            <person name="Zhang J."/>
            <person name="Bourne D.G."/>
            <person name="Lyu Y."/>
            <person name="Liu C."/>
            <person name="Zhang S."/>
        </authorList>
    </citation>
    <scope>NUCLEOTIDE SEQUENCE [LARGE SCALE GENOMIC DNA]</scope>
    <source>
        <strain evidence="5 6">SCSIO 13291</strain>
    </source>
</reference>
<evidence type="ECO:0000256" key="1">
    <source>
        <dbReference type="ARBA" id="ARBA00022679"/>
    </source>
</evidence>
<accession>A0ABZ3C278</accession>
<feature type="domain" description="Phospholipid/glycerol acyltransferase" evidence="4">
    <location>
        <begin position="69"/>
        <end position="187"/>
    </location>
</feature>
<dbReference type="Pfam" id="PF01553">
    <property type="entry name" value="Acyltransferase"/>
    <property type="match status" value="1"/>
</dbReference>
<feature type="region of interest" description="Disordered" evidence="3">
    <location>
        <begin position="1"/>
        <end position="35"/>
    </location>
</feature>
<sequence>MRGRLSRRRDAAADASGAARSREPLRTPTPPGEGPTYRHLGQLVGFVMRLGTREVWDDAAALPPQGEGVLVVANHVSYLDVLAVGRYLIWSGRWPRYLGKAELWNVWPIGWLGRRCRQIPIDRYTSRAKDGLANARAALEAGECVAIYPEGGRTRDPELWPQRGRTGVARLALATGVPVIPVGHWGTHEVMPGRRLTVPRVWPKRTIRVVMGDPVPLDDLIGRQDDAAALREATDRIMEAITRQVEDLRGERRPPAGVWDGTKGGRHSPS</sequence>
<dbReference type="GO" id="GO:0016746">
    <property type="term" value="F:acyltransferase activity"/>
    <property type="evidence" value="ECO:0007669"/>
    <property type="project" value="UniProtKB-KW"/>
</dbReference>
<evidence type="ECO:0000313" key="6">
    <source>
        <dbReference type="Proteomes" id="UP001434337"/>
    </source>
</evidence>